<proteinExistence type="predicted"/>
<dbReference type="EMBL" id="QRBW01000021">
    <property type="protein sequence ID" value="RDT59601.1"/>
    <property type="molecule type" value="Genomic_DNA"/>
</dbReference>
<gene>
    <name evidence="1" type="ORF">DXF87_12545</name>
</gene>
<dbReference type="RefSeq" id="WP_115465948.1">
    <property type="nucleotide sequence ID" value="NZ_QRBT01000076.1"/>
</dbReference>
<comment type="caution">
    <text evidence="1">The sequence shown here is derived from an EMBL/GenBank/DDBJ whole genome shotgun (WGS) entry which is preliminary data.</text>
</comment>
<reference evidence="1 2" key="1">
    <citation type="submission" date="2018-07" db="EMBL/GenBank/DDBJ databases">
        <title>The use of a cohorting ward and systematic surveillance cultures for the control of a Klebsiella pneumoniae carbapenemase (KPC)-producing Enterobacteriaceae outbreak.</title>
        <authorList>
            <person name="Doi Y."/>
        </authorList>
    </citation>
    <scope>NUCLEOTIDE SEQUENCE [LARGE SCALE GENOMIC DNA]</scope>
    <source>
        <strain evidence="1 2">1-RC-17-04017</strain>
    </source>
</reference>
<accession>A0ABD7GWK4</accession>
<sequence length="88" mass="10061">MMDVKAKILQVMRARAAQEEKVLGGRYAFTMATWNLRLAMEAAFPDEEWKSAELRKVLAELATEGQVSKDTYRSRIGQAVWKLEVRDA</sequence>
<evidence type="ECO:0000313" key="1">
    <source>
        <dbReference type="EMBL" id="RDT59601.1"/>
    </source>
</evidence>
<evidence type="ECO:0000313" key="2">
    <source>
        <dbReference type="Proteomes" id="UP000255291"/>
    </source>
</evidence>
<protein>
    <submittedName>
        <fullName evidence="1">Eaa protein</fullName>
    </submittedName>
</protein>
<name>A0ABD7GWK4_9ENTR</name>
<dbReference type="Proteomes" id="UP000255291">
    <property type="component" value="Unassembled WGS sequence"/>
</dbReference>
<organism evidence="1 2">
    <name type="scientific">Enterobacter roggenkampii</name>
    <dbReference type="NCBI Taxonomy" id="1812935"/>
    <lineage>
        <taxon>Bacteria</taxon>
        <taxon>Pseudomonadati</taxon>
        <taxon>Pseudomonadota</taxon>
        <taxon>Gammaproteobacteria</taxon>
        <taxon>Enterobacterales</taxon>
        <taxon>Enterobacteriaceae</taxon>
        <taxon>Enterobacter</taxon>
        <taxon>Enterobacter cloacae complex</taxon>
    </lineage>
</organism>
<dbReference type="AlphaFoldDB" id="A0ABD7GWK4"/>